<name>A0A853HSI4_9GAMM</name>
<accession>A0A853HSI4</accession>
<evidence type="ECO:0008006" key="3">
    <source>
        <dbReference type="Google" id="ProtNLM"/>
    </source>
</evidence>
<dbReference type="Proteomes" id="UP000569732">
    <property type="component" value="Unassembled WGS sequence"/>
</dbReference>
<keyword evidence="2" id="KW-1185">Reference proteome</keyword>
<dbReference type="RefSeq" id="WP_219339906.1">
    <property type="nucleotide sequence ID" value="NZ_JACCKB010000002.1"/>
</dbReference>
<evidence type="ECO:0000313" key="2">
    <source>
        <dbReference type="Proteomes" id="UP000569732"/>
    </source>
</evidence>
<gene>
    <name evidence="1" type="ORF">H0A36_01945</name>
</gene>
<dbReference type="SUPFAM" id="SSF53850">
    <property type="entry name" value="Periplasmic binding protein-like II"/>
    <property type="match status" value="1"/>
</dbReference>
<dbReference type="AlphaFoldDB" id="A0A853HSI4"/>
<organism evidence="1 2">
    <name type="scientific">Spartinivicinus marinus</name>
    <dbReference type="NCBI Taxonomy" id="2994442"/>
    <lineage>
        <taxon>Bacteria</taxon>
        <taxon>Pseudomonadati</taxon>
        <taxon>Pseudomonadota</taxon>
        <taxon>Gammaproteobacteria</taxon>
        <taxon>Oceanospirillales</taxon>
        <taxon>Zooshikellaceae</taxon>
        <taxon>Spartinivicinus</taxon>
    </lineage>
</organism>
<comment type="caution">
    <text evidence="1">The sequence shown here is derived from an EMBL/GenBank/DDBJ whole genome shotgun (WGS) entry which is preliminary data.</text>
</comment>
<evidence type="ECO:0000313" key="1">
    <source>
        <dbReference type="EMBL" id="NYZ64750.1"/>
    </source>
</evidence>
<sequence length="95" mass="10997">MKTTAVIRMEQVIRLVNEDRVEIGVLPRIDLINLSERLGIKVNIFEPPLANIPLYHYLHKKHQSLVPKVAEALKQLRAEQQITPLVLKYYKEASL</sequence>
<proteinExistence type="predicted"/>
<protein>
    <recommendedName>
        <fullName evidence="3">Solute-binding protein family 3/N-terminal domain-containing protein</fullName>
    </recommendedName>
</protein>
<reference evidence="1 2" key="1">
    <citation type="submission" date="2020-07" db="EMBL/GenBank/DDBJ databases">
        <title>Endozoicomonas sp. nov., isolated from sediment.</title>
        <authorList>
            <person name="Gu T."/>
        </authorList>
    </citation>
    <scope>NUCLEOTIDE SEQUENCE [LARGE SCALE GENOMIC DNA]</scope>
    <source>
        <strain evidence="1 2">SM1973</strain>
    </source>
</reference>
<dbReference type="EMBL" id="JACCKB010000002">
    <property type="protein sequence ID" value="NYZ64750.1"/>
    <property type="molecule type" value="Genomic_DNA"/>
</dbReference>